<dbReference type="AlphaFoldDB" id="A0A4R6N6T4"/>
<evidence type="ECO:0000313" key="2">
    <source>
        <dbReference type="EMBL" id="TDP11088.1"/>
    </source>
</evidence>
<keyword evidence="1" id="KW-0812">Transmembrane</keyword>
<feature type="transmembrane region" description="Helical" evidence="1">
    <location>
        <begin position="68"/>
        <end position="88"/>
    </location>
</feature>
<keyword evidence="1" id="KW-1133">Transmembrane helix</keyword>
<accession>A0A4R6N6T4</accession>
<keyword evidence="3" id="KW-1185">Reference proteome</keyword>
<name>A0A4R6N6T4_9BURK</name>
<evidence type="ECO:0000256" key="1">
    <source>
        <dbReference type="SAM" id="Phobius"/>
    </source>
</evidence>
<dbReference type="OrthoDB" id="8563484at2"/>
<evidence type="ECO:0008006" key="4">
    <source>
        <dbReference type="Google" id="ProtNLM"/>
    </source>
</evidence>
<dbReference type="Proteomes" id="UP000295357">
    <property type="component" value="Unassembled WGS sequence"/>
</dbReference>
<protein>
    <recommendedName>
        <fullName evidence="4">YggT family protein</fullName>
    </recommendedName>
</protein>
<sequence>MLLLTSALKLIAEIALLAMVGQWLLGLLAGARREQNFFYQLLAILTRPFTRLTRLISPRVVLDRHIPLATFLLLLSLWLVVTITKISLCLQIGVAQCQ</sequence>
<proteinExistence type="predicted"/>
<keyword evidence="1" id="KW-0472">Membrane</keyword>
<evidence type="ECO:0000313" key="3">
    <source>
        <dbReference type="Proteomes" id="UP000295357"/>
    </source>
</evidence>
<comment type="caution">
    <text evidence="2">The sequence shown here is derived from an EMBL/GenBank/DDBJ whole genome shotgun (WGS) entry which is preliminary data.</text>
</comment>
<feature type="transmembrane region" description="Helical" evidence="1">
    <location>
        <begin position="7"/>
        <end position="25"/>
    </location>
</feature>
<reference evidence="2 3" key="1">
    <citation type="submission" date="2019-03" db="EMBL/GenBank/DDBJ databases">
        <title>Genomic Encyclopedia of Type Strains, Phase IV (KMG-IV): sequencing the most valuable type-strain genomes for metagenomic binning, comparative biology and taxonomic classification.</title>
        <authorList>
            <person name="Goeker M."/>
        </authorList>
    </citation>
    <scope>NUCLEOTIDE SEQUENCE [LARGE SCALE GENOMIC DNA]</scope>
    <source>
        <strain evidence="2 3">DSM 25082</strain>
    </source>
</reference>
<gene>
    <name evidence="2" type="ORF">DFR39_10310</name>
</gene>
<organism evidence="2 3">
    <name type="scientific">Roseateles asaccharophilus</name>
    <dbReference type="NCBI Taxonomy" id="582607"/>
    <lineage>
        <taxon>Bacteria</taxon>
        <taxon>Pseudomonadati</taxon>
        <taxon>Pseudomonadota</taxon>
        <taxon>Betaproteobacteria</taxon>
        <taxon>Burkholderiales</taxon>
        <taxon>Sphaerotilaceae</taxon>
        <taxon>Roseateles</taxon>
    </lineage>
</organism>
<dbReference type="EMBL" id="SNXE01000003">
    <property type="protein sequence ID" value="TDP11088.1"/>
    <property type="molecule type" value="Genomic_DNA"/>
</dbReference>